<keyword evidence="2" id="KW-1185">Reference proteome</keyword>
<dbReference type="AlphaFoldDB" id="A0A7R8H0P9"/>
<dbReference type="OrthoDB" id="10011262at2759"/>
<reference evidence="1" key="1">
    <citation type="submission" date="2021-02" db="EMBL/GenBank/DDBJ databases">
        <authorList>
            <person name="Bekaert M."/>
        </authorList>
    </citation>
    <scope>NUCLEOTIDE SEQUENCE</scope>
    <source>
        <strain evidence="1">IoA-00</strain>
    </source>
</reference>
<organism evidence="1 2">
    <name type="scientific">Lepeophtheirus salmonis</name>
    <name type="common">Salmon louse</name>
    <name type="synonym">Caligus salmonis</name>
    <dbReference type="NCBI Taxonomy" id="72036"/>
    <lineage>
        <taxon>Eukaryota</taxon>
        <taxon>Metazoa</taxon>
        <taxon>Ecdysozoa</taxon>
        <taxon>Arthropoda</taxon>
        <taxon>Crustacea</taxon>
        <taxon>Multicrustacea</taxon>
        <taxon>Hexanauplia</taxon>
        <taxon>Copepoda</taxon>
        <taxon>Siphonostomatoida</taxon>
        <taxon>Caligidae</taxon>
        <taxon>Lepeophtheirus</taxon>
    </lineage>
</organism>
<dbReference type="Proteomes" id="UP000675881">
    <property type="component" value="Chromosome 10"/>
</dbReference>
<name>A0A7R8H0P9_LEPSM</name>
<proteinExistence type="predicted"/>
<evidence type="ECO:0000313" key="1">
    <source>
        <dbReference type="EMBL" id="CAF2793620.1"/>
    </source>
</evidence>
<accession>A0A7R8H0P9</accession>
<evidence type="ECO:0000313" key="2">
    <source>
        <dbReference type="Proteomes" id="UP000675881"/>
    </source>
</evidence>
<gene>
    <name evidence="1" type="ORF">LSAA_2356</name>
</gene>
<protein>
    <submittedName>
        <fullName evidence="1">(salmon louse) hypothetical protein</fullName>
    </submittedName>
</protein>
<sequence length="99" mass="11840">MARQLEHNSIELSKSVVVRVENNESISSEIMYDRSVKNNTRLNRYSSTSFTHNDKNRFLQSFRGKESSWRRWKDTWNSKYRWNVNAFLTKVIYSSFGGH</sequence>
<dbReference type="EMBL" id="HG994589">
    <property type="protein sequence ID" value="CAF2793620.1"/>
    <property type="molecule type" value="Genomic_DNA"/>
</dbReference>